<dbReference type="GO" id="GO:0004312">
    <property type="term" value="F:fatty acid synthase activity"/>
    <property type="evidence" value="ECO:0007669"/>
    <property type="project" value="TreeGrafter"/>
</dbReference>
<dbReference type="InterPro" id="IPR036291">
    <property type="entry name" value="NAD(P)-bd_dom_sf"/>
</dbReference>
<keyword evidence="3" id="KW-0808">Transferase</keyword>
<gene>
    <name evidence="11" type="ORF">B0T19DRAFT_357739</name>
</gene>
<keyword evidence="5" id="KW-0511">Multifunctional enzyme</keyword>
<evidence type="ECO:0000256" key="3">
    <source>
        <dbReference type="ARBA" id="ARBA00022679"/>
    </source>
</evidence>
<dbReference type="GO" id="GO:0016491">
    <property type="term" value="F:oxidoreductase activity"/>
    <property type="evidence" value="ECO:0007669"/>
    <property type="project" value="UniProtKB-KW"/>
</dbReference>
<evidence type="ECO:0000256" key="2">
    <source>
        <dbReference type="ARBA" id="ARBA00022553"/>
    </source>
</evidence>
<accession>A0AAE0IND8</accession>
<dbReference type="SMART" id="SM00829">
    <property type="entry name" value="PKS_ER"/>
    <property type="match status" value="1"/>
</dbReference>
<evidence type="ECO:0000313" key="12">
    <source>
        <dbReference type="Proteomes" id="UP001286456"/>
    </source>
</evidence>
<dbReference type="InterPro" id="IPR057326">
    <property type="entry name" value="KR_dom"/>
</dbReference>
<dbReference type="Pfam" id="PF08659">
    <property type="entry name" value="KR"/>
    <property type="match status" value="1"/>
</dbReference>
<feature type="region of interest" description="N-terminal hotdog fold" evidence="6">
    <location>
        <begin position="942"/>
        <end position="1083"/>
    </location>
</feature>
<dbReference type="PROSITE" id="PS52019">
    <property type="entry name" value="PKS_MFAS_DH"/>
    <property type="match status" value="1"/>
</dbReference>
<name>A0AAE0IND8_9PEZI</name>
<evidence type="ECO:0000256" key="6">
    <source>
        <dbReference type="PROSITE-ProRule" id="PRU01363"/>
    </source>
</evidence>
<dbReference type="SUPFAM" id="SSF55048">
    <property type="entry name" value="Probable ACP-binding domain of malonyl-CoA ACP transacylase"/>
    <property type="match status" value="1"/>
</dbReference>
<dbReference type="FunFam" id="3.40.50.720:FF:000209">
    <property type="entry name" value="Polyketide synthase Pks12"/>
    <property type="match status" value="1"/>
</dbReference>
<sequence>MAKAQFHQEPMAIVGFACRLPGGNNSPHKLWTFLEKGGIAPNTVPKSRFNFSGHWDGSHKPGTMRPAGGMFLSDDIDLARFDAGFFEVSGADATAMDPNQRQMLEVVYEGLENAGITLEQLDGKPVACFVGSYSTDYLDMLQRDAEDRAPGFLIGTGRAVMANRISYFLNIKGPSVTLDTACSGSLVGLDLGCRSLQSGEVDMAIVAASNLYLNPDHVMDMGAVGQAHSPTALCHTFDADADGYCKAEAVGALIVKRLSDAIRDRDPIRAIVRGTASNSNGRTRGTGGIAQPSGVMQAAAIRSAYANAGITDFNDTAFLECHGTGTPAGDPEEVNGAATVFAPTRDPQRPLVIGSIKSNIGHSEPAAGISGLIKIILAMEKGVIPGNPTFLKPSPKIDFAGNKVKATQSAIPWPDEGYSVRRASVNCFGFGGSNAHAVIDQPDKAARRSYISSFRGEGDEDEYDDEDDAAFDTQPQRPYVLVLSGNDATALKGNVSALCNHVANLSVDAPVADLAYTLSDRRSQLWHRAFVTTDTSQNLDEADFSLGKKLSHTPKVGIVFTGQGAQWPQMGKDLLATFPQTREVLQELDTVLQTQPDPPAWSLVAELSQPRSADHLRQPEFSQPLVTALQICILTLLESWGVKPSAVVGHSSGEIAAAYAAGLLDRASAIKAAFYRGRAAVNQKDKAEANVGMLAVGLGAEQAQAFLDKYDGNAWIACFNSPSSVTVSGRKGTLEALEEEIKTAGHFARLLHVDLAYHSPLMGVIGDEYSKLLRDDDKFQPTSIDKVVSGATMFSSVTASKKKTPADAEYWNANMVSAVRFAEALKELVSSEAPDVLIEVGPSGALAGPVAQVLKDKSLPGGGDVVYHAAWARGVGAVKTLLNVAGRLWAAGAPIDLEAVNGGYASRRAIVDLPNYQWNHGARYWHENAASVDWRTKRYITHDLLGSKIPGTSWKAPTWRKKLDIADVPWLKDHKMGSDILVPGMAFAAMALEAMYQKHKALHPGEAEEIEGPGDLAYRFRNVKFDRAVVLEEGKPTNILLSLASVPGSKDWHEFRVRTTGGENQEVIYEHCAGLVRVQEPLGDEHALHGAELTPLRHPQSAAPWYKLQEEMGSHFGPSFRKIKQWETVSGQNTCRATLSLEPPPSKWDPQSYYPIHPAVLDVCQQTATAAFLAGERSTLKDVIILSQIDDMVVNRVPRQLKDGLSVAEAVWTGRGRKEHVQSWSTNVKIHDPESGALFVRFRGLNYVRLDVEEKPDAHVFDSIKWRPDISHISQDQLLYLEAAAGNRLDEVIDLIAHKTPRLSVLEISLEDGESTSPASSLWLQGGGDASRVARAAFSHHTFASPNAQALVAVETANSGRGGNVKFQLLAPGQDGLGLPSKGPQYDLAIIKASTQAALDQVLSKLKTLLKPEAFTLILGVPETELESDSDAASAPGSGSETPSKSTASSTSTSPDLKFSSDDVFQRLSNSAWDSANVLQIPGSPTGYLFKNNNSSSSKSAGSQQLREVIVARFNSTTPPISSTLRAAVEASGYTVNEKPIEEVTGPESASLASAAVVLVIDELSKPVLTSISEGHWETLKKLVSSGRPILWVTKGAQTDRVTDPENAMVQGLFRVIRREDPGAQLTTLDVQSPASPAAHWAIERVLRILLAGGAVDTEYAERDGVLLVPRVIPDESLNKFKTAELGAGLEPVIKGFHTNEAQVRLQADKKGSLESLVWSETAVGEVPVELGKVDIQVQAMGVNFKDVATTMGIVPENEHMIGCECAGYIRRVGPGVTGFKVGDRVVAQTDGTYVNHLQVVTDRVHAIPDSMSFEDAATIPLVYLTAIYSLYHLGNLREGQTVLIHSAAGGVGMAAIQLAQYKKCDVFVTVSTDEKRMLLASQFGIPANRMFSSRNTKFAEEIRRETNGRGVDVILNSLVGELLDESWRLTADGGVFVEIGKRDIVDRNTLAMEPFDRNCSFRAIDLSYVKQISASLTGRLLEEVFDLVKGGHVGPIRPVTTFTVDQVIPALSYIRRGQHMGKIVITSTDQDLELPIRPAIRKLELKHDAAYLIVGGLKGLCGSLAVHMARHGARHIIAMSRSGIDDEASARVVRNCASYGCEVTEAKGDVSDANFVKSVFRSARPWKVAGVIQAAMVLRDKPYETMTHDDYHTAIKAKLAGTWNLHAAAQQDQQPPLDFFTMLSSISGVVGNKGQANYAAANAFLDAFAFYRQGLGLRAHTVDLGLIEDVGYVAEVGGAALEARFDKREWTPINEGMLRRILGYSIMQQSNSPAPLSSASAAQIVTGIAYPLPLDQSDLVDNRRFGYLFTTTGDADDTGSSGGDQTDQAIRAFRIMREAGGADEAATAALVKAATALLQAQITKLLRLETELEPGKPLMAYGLDSLSAVELRGWVRQKLGGELSTLDITNASSLIALCEKLVSKLPKLEAAAAA</sequence>
<dbReference type="InterPro" id="IPR016036">
    <property type="entry name" value="Malonyl_transacylase_ACP-bd"/>
</dbReference>
<dbReference type="InterPro" id="IPR013968">
    <property type="entry name" value="PKS_KR"/>
</dbReference>
<keyword evidence="4" id="KW-0560">Oxidoreductase</keyword>
<dbReference type="Pfam" id="PF00698">
    <property type="entry name" value="Acyl_transf_1"/>
    <property type="match status" value="1"/>
</dbReference>
<reference evidence="11" key="2">
    <citation type="submission" date="2023-06" db="EMBL/GenBank/DDBJ databases">
        <authorList>
            <consortium name="Lawrence Berkeley National Laboratory"/>
            <person name="Haridas S."/>
            <person name="Hensen N."/>
            <person name="Bonometti L."/>
            <person name="Westerberg I."/>
            <person name="Brannstrom I.O."/>
            <person name="Guillou S."/>
            <person name="Cros-Aarteil S."/>
            <person name="Calhoun S."/>
            <person name="Kuo A."/>
            <person name="Mondo S."/>
            <person name="Pangilinan J."/>
            <person name="Riley R."/>
            <person name="Labutti K."/>
            <person name="Andreopoulos B."/>
            <person name="Lipzen A."/>
            <person name="Chen C."/>
            <person name="Yanf M."/>
            <person name="Daum C."/>
            <person name="Ng V."/>
            <person name="Clum A."/>
            <person name="Steindorff A."/>
            <person name="Ohm R."/>
            <person name="Martin F."/>
            <person name="Silar P."/>
            <person name="Natvig D."/>
            <person name="Lalanne C."/>
            <person name="Gautier V."/>
            <person name="Ament-Velasquez S.L."/>
            <person name="Kruys A."/>
            <person name="Hutchinson M.I."/>
            <person name="Powell A.J."/>
            <person name="Barry K."/>
            <person name="Miller A.N."/>
            <person name="Grigoriev I.V."/>
            <person name="Debuchy R."/>
            <person name="Gladieux P."/>
            <person name="Thoren M.H."/>
            <person name="Johannesson H."/>
        </authorList>
    </citation>
    <scope>NUCLEOTIDE SEQUENCE</scope>
    <source>
        <strain evidence="11">SMH4131-1</strain>
    </source>
</reference>
<dbReference type="InterPro" id="IPR009081">
    <property type="entry name" value="PP-bd_ACP"/>
</dbReference>
<keyword evidence="12" id="KW-1185">Reference proteome</keyword>
<dbReference type="SMART" id="SM00825">
    <property type="entry name" value="PKS_KS"/>
    <property type="match status" value="1"/>
</dbReference>
<dbReference type="Pfam" id="PF02801">
    <property type="entry name" value="Ketoacyl-synt_C"/>
    <property type="match status" value="1"/>
</dbReference>
<reference evidence="11" key="1">
    <citation type="journal article" date="2023" name="Mol. Phylogenet. Evol.">
        <title>Genome-scale phylogeny and comparative genomics of the fungal order Sordariales.</title>
        <authorList>
            <person name="Hensen N."/>
            <person name="Bonometti L."/>
            <person name="Westerberg I."/>
            <person name="Brannstrom I.O."/>
            <person name="Guillou S."/>
            <person name="Cros-Aarteil S."/>
            <person name="Calhoun S."/>
            <person name="Haridas S."/>
            <person name="Kuo A."/>
            <person name="Mondo S."/>
            <person name="Pangilinan J."/>
            <person name="Riley R."/>
            <person name="LaButti K."/>
            <person name="Andreopoulos B."/>
            <person name="Lipzen A."/>
            <person name="Chen C."/>
            <person name="Yan M."/>
            <person name="Daum C."/>
            <person name="Ng V."/>
            <person name="Clum A."/>
            <person name="Steindorff A."/>
            <person name="Ohm R.A."/>
            <person name="Martin F."/>
            <person name="Silar P."/>
            <person name="Natvig D.O."/>
            <person name="Lalanne C."/>
            <person name="Gautier V."/>
            <person name="Ament-Velasquez S.L."/>
            <person name="Kruys A."/>
            <person name="Hutchinson M.I."/>
            <person name="Powell A.J."/>
            <person name="Barry K."/>
            <person name="Miller A.N."/>
            <person name="Grigoriev I.V."/>
            <person name="Debuchy R."/>
            <person name="Gladieux P."/>
            <person name="Hiltunen Thoren M."/>
            <person name="Johannesson H."/>
        </authorList>
    </citation>
    <scope>NUCLEOTIDE SEQUENCE</scope>
    <source>
        <strain evidence="11">SMH4131-1</strain>
    </source>
</reference>
<dbReference type="PROSITE" id="PS52004">
    <property type="entry name" value="KS3_2"/>
    <property type="match status" value="1"/>
</dbReference>
<evidence type="ECO:0000259" key="9">
    <source>
        <dbReference type="PROSITE" id="PS52004"/>
    </source>
</evidence>
<dbReference type="PROSITE" id="PS00012">
    <property type="entry name" value="PHOSPHOPANTETHEINE"/>
    <property type="match status" value="1"/>
</dbReference>
<dbReference type="InterPro" id="IPR006162">
    <property type="entry name" value="Ppantetheine_attach_site"/>
</dbReference>
<protein>
    <recommendedName>
        <fullName evidence="13">Polyketide synthase</fullName>
    </recommendedName>
</protein>
<dbReference type="Gene3D" id="3.40.47.10">
    <property type="match status" value="1"/>
</dbReference>
<proteinExistence type="predicted"/>
<keyword evidence="1" id="KW-0596">Phosphopantetheine</keyword>
<dbReference type="GO" id="GO:0006633">
    <property type="term" value="P:fatty acid biosynthetic process"/>
    <property type="evidence" value="ECO:0007669"/>
    <property type="project" value="TreeGrafter"/>
</dbReference>
<dbReference type="PANTHER" id="PTHR43775">
    <property type="entry name" value="FATTY ACID SYNTHASE"/>
    <property type="match status" value="1"/>
</dbReference>
<dbReference type="InterPro" id="IPR020807">
    <property type="entry name" value="PKS_DH"/>
</dbReference>
<feature type="compositionally biased region" description="Low complexity" evidence="7">
    <location>
        <begin position="1431"/>
        <end position="1454"/>
    </location>
</feature>
<dbReference type="GO" id="GO:0031177">
    <property type="term" value="F:phosphopantetheine binding"/>
    <property type="evidence" value="ECO:0007669"/>
    <property type="project" value="InterPro"/>
</dbReference>
<evidence type="ECO:0000259" key="10">
    <source>
        <dbReference type="PROSITE" id="PS52019"/>
    </source>
</evidence>
<dbReference type="InterPro" id="IPR049900">
    <property type="entry name" value="PKS_mFAS_DH"/>
</dbReference>
<dbReference type="SMART" id="SM00822">
    <property type="entry name" value="PKS_KR"/>
    <property type="match status" value="1"/>
</dbReference>
<dbReference type="InterPro" id="IPR036736">
    <property type="entry name" value="ACP-like_sf"/>
</dbReference>
<evidence type="ECO:0000256" key="4">
    <source>
        <dbReference type="ARBA" id="ARBA00023002"/>
    </source>
</evidence>
<evidence type="ECO:0000256" key="1">
    <source>
        <dbReference type="ARBA" id="ARBA00022450"/>
    </source>
</evidence>
<dbReference type="Gene3D" id="3.40.366.10">
    <property type="entry name" value="Malonyl-Coenzyme A Acyl Carrier Protein, domain 2"/>
    <property type="match status" value="1"/>
</dbReference>
<dbReference type="Pfam" id="PF21089">
    <property type="entry name" value="PKS_DH_N"/>
    <property type="match status" value="1"/>
</dbReference>
<evidence type="ECO:0000313" key="11">
    <source>
        <dbReference type="EMBL" id="KAK3328393.1"/>
    </source>
</evidence>
<dbReference type="CDD" id="cd05195">
    <property type="entry name" value="enoyl_red"/>
    <property type="match status" value="1"/>
</dbReference>
<dbReference type="Gene3D" id="3.40.50.720">
    <property type="entry name" value="NAD(P)-binding Rossmann-like Domain"/>
    <property type="match status" value="2"/>
</dbReference>
<feature type="active site" description="Proton donor; for dehydratase activity" evidence="6">
    <location>
        <position position="1162"/>
    </location>
</feature>
<dbReference type="Gene3D" id="3.90.180.10">
    <property type="entry name" value="Medium-chain alcohol dehydrogenases, catalytic domain"/>
    <property type="match status" value="1"/>
</dbReference>
<evidence type="ECO:0008006" key="13">
    <source>
        <dbReference type="Google" id="ProtNLM"/>
    </source>
</evidence>
<dbReference type="SUPFAM" id="SSF52151">
    <property type="entry name" value="FabD/lysophospholipase-like"/>
    <property type="match status" value="1"/>
</dbReference>
<evidence type="ECO:0000256" key="7">
    <source>
        <dbReference type="SAM" id="MobiDB-lite"/>
    </source>
</evidence>
<evidence type="ECO:0000256" key="5">
    <source>
        <dbReference type="ARBA" id="ARBA00023268"/>
    </source>
</evidence>
<keyword evidence="2" id="KW-0597">Phosphoprotein</keyword>
<dbReference type="Proteomes" id="UP001286456">
    <property type="component" value="Unassembled WGS sequence"/>
</dbReference>
<dbReference type="Pfam" id="PF16197">
    <property type="entry name" value="KAsynt_C_assoc"/>
    <property type="match status" value="1"/>
</dbReference>
<dbReference type="PANTHER" id="PTHR43775:SF18">
    <property type="entry name" value="ENZYME, PUTATIVE (JCVI)-RELATED"/>
    <property type="match status" value="1"/>
</dbReference>
<dbReference type="GO" id="GO:0030639">
    <property type="term" value="P:polyketide biosynthetic process"/>
    <property type="evidence" value="ECO:0007669"/>
    <property type="project" value="UniProtKB-ARBA"/>
</dbReference>
<dbReference type="SUPFAM" id="SSF51735">
    <property type="entry name" value="NAD(P)-binding Rossmann-fold domains"/>
    <property type="match status" value="3"/>
</dbReference>
<dbReference type="EMBL" id="JAUEPO010000003">
    <property type="protein sequence ID" value="KAK3328393.1"/>
    <property type="molecule type" value="Genomic_DNA"/>
</dbReference>
<dbReference type="InterPro" id="IPR020806">
    <property type="entry name" value="PKS_PP-bd"/>
</dbReference>
<dbReference type="InterPro" id="IPR056501">
    <property type="entry name" value="NAD-bd_HRPKS_sdrA"/>
</dbReference>
<feature type="active site" description="Proton acceptor; for dehydratase activity" evidence="6">
    <location>
        <position position="974"/>
    </location>
</feature>
<dbReference type="Pfam" id="PF23114">
    <property type="entry name" value="NAD-bd_HRPKS_sdrA"/>
    <property type="match status" value="1"/>
</dbReference>
<feature type="domain" description="Ketosynthase family 3 (KS3)" evidence="9">
    <location>
        <begin position="8"/>
        <end position="441"/>
    </location>
</feature>
<dbReference type="SUPFAM" id="SSF47336">
    <property type="entry name" value="ACP-like"/>
    <property type="match status" value="1"/>
</dbReference>
<dbReference type="InterPro" id="IPR014030">
    <property type="entry name" value="Ketoacyl_synth_N"/>
</dbReference>
<dbReference type="Gene3D" id="3.30.70.3290">
    <property type="match status" value="1"/>
</dbReference>
<evidence type="ECO:0000259" key="8">
    <source>
        <dbReference type="PROSITE" id="PS50075"/>
    </source>
</evidence>
<dbReference type="InterPro" id="IPR016035">
    <property type="entry name" value="Acyl_Trfase/lysoPLipase"/>
</dbReference>
<dbReference type="Pfam" id="PF08240">
    <property type="entry name" value="ADH_N"/>
    <property type="match status" value="1"/>
</dbReference>
<dbReference type="InterPro" id="IPR011032">
    <property type="entry name" value="GroES-like_sf"/>
</dbReference>
<organism evidence="11 12">
    <name type="scientific">Cercophora scortea</name>
    <dbReference type="NCBI Taxonomy" id="314031"/>
    <lineage>
        <taxon>Eukaryota</taxon>
        <taxon>Fungi</taxon>
        <taxon>Dikarya</taxon>
        <taxon>Ascomycota</taxon>
        <taxon>Pezizomycotina</taxon>
        <taxon>Sordariomycetes</taxon>
        <taxon>Sordariomycetidae</taxon>
        <taxon>Sordariales</taxon>
        <taxon>Lasiosphaeriaceae</taxon>
        <taxon>Cercophora</taxon>
    </lineage>
</organism>
<dbReference type="SMART" id="SM00823">
    <property type="entry name" value="PKS_PP"/>
    <property type="match status" value="1"/>
</dbReference>
<dbReference type="InterPro" id="IPR001227">
    <property type="entry name" value="Ac_transferase_dom_sf"/>
</dbReference>
<dbReference type="Pfam" id="PF00109">
    <property type="entry name" value="ketoacyl-synt"/>
    <property type="match status" value="1"/>
</dbReference>
<dbReference type="InterPro" id="IPR042104">
    <property type="entry name" value="PKS_dehydratase_sf"/>
</dbReference>
<dbReference type="Pfam" id="PF13602">
    <property type="entry name" value="ADH_zinc_N_2"/>
    <property type="match status" value="1"/>
</dbReference>
<dbReference type="InterPro" id="IPR013154">
    <property type="entry name" value="ADH-like_N"/>
</dbReference>
<feature type="region of interest" description="Disordered" evidence="7">
    <location>
        <begin position="1426"/>
        <end position="1457"/>
    </location>
</feature>
<dbReference type="InterPro" id="IPR016039">
    <property type="entry name" value="Thiolase-like"/>
</dbReference>
<dbReference type="InterPro" id="IPR020841">
    <property type="entry name" value="PKS_Beta-ketoAc_synthase_dom"/>
</dbReference>
<feature type="region of interest" description="C-terminal hotdog fold" evidence="6">
    <location>
        <begin position="1097"/>
        <end position="1256"/>
    </location>
</feature>
<dbReference type="InterPro" id="IPR020843">
    <property type="entry name" value="ER"/>
</dbReference>
<feature type="domain" description="PKS/mFAS DH" evidence="10">
    <location>
        <begin position="942"/>
        <end position="1256"/>
    </location>
</feature>
<dbReference type="SMART" id="SM00826">
    <property type="entry name" value="PKS_DH"/>
    <property type="match status" value="1"/>
</dbReference>
<comment type="caution">
    <text evidence="11">The sequence shown here is derived from an EMBL/GenBank/DDBJ whole genome shotgun (WGS) entry which is preliminary data.</text>
</comment>
<dbReference type="Pfam" id="PF00550">
    <property type="entry name" value="PP-binding"/>
    <property type="match status" value="1"/>
</dbReference>
<dbReference type="InterPro" id="IPR050091">
    <property type="entry name" value="PKS_NRPS_Biosynth_Enz"/>
</dbReference>
<dbReference type="CDD" id="cd00833">
    <property type="entry name" value="PKS"/>
    <property type="match status" value="1"/>
</dbReference>
<dbReference type="Gene3D" id="3.10.129.110">
    <property type="entry name" value="Polyketide synthase dehydratase"/>
    <property type="match status" value="1"/>
</dbReference>
<dbReference type="SMART" id="SM00827">
    <property type="entry name" value="PKS_AT"/>
    <property type="match status" value="1"/>
</dbReference>
<dbReference type="InterPro" id="IPR032821">
    <property type="entry name" value="PKS_assoc"/>
</dbReference>
<dbReference type="InterPro" id="IPR014031">
    <property type="entry name" value="Ketoacyl_synth_C"/>
</dbReference>
<dbReference type="SUPFAM" id="SSF50129">
    <property type="entry name" value="GroES-like"/>
    <property type="match status" value="1"/>
</dbReference>
<dbReference type="InterPro" id="IPR049551">
    <property type="entry name" value="PKS_DH_C"/>
</dbReference>
<dbReference type="InterPro" id="IPR049552">
    <property type="entry name" value="PKS_DH_N"/>
</dbReference>
<dbReference type="Gene3D" id="1.10.1200.10">
    <property type="entry name" value="ACP-like"/>
    <property type="match status" value="1"/>
</dbReference>
<feature type="domain" description="Carrier" evidence="8">
    <location>
        <begin position="2350"/>
        <end position="2426"/>
    </location>
</feature>
<dbReference type="GO" id="GO:1901336">
    <property type="term" value="P:lactone biosynthetic process"/>
    <property type="evidence" value="ECO:0007669"/>
    <property type="project" value="UniProtKB-ARBA"/>
</dbReference>
<dbReference type="InterPro" id="IPR014043">
    <property type="entry name" value="Acyl_transferase_dom"/>
</dbReference>
<dbReference type="PROSITE" id="PS50075">
    <property type="entry name" value="CARRIER"/>
    <property type="match status" value="1"/>
</dbReference>
<dbReference type="Pfam" id="PF14765">
    <property type="entry name" value="PS-DH"/>
    <property type="match status" value="1"/>
</dbReference>
<dbReference type="SUPFAM" id="SSF53901">
    <property type="entry name" value="Thiolase-like"/>
    <property type="match status" value="1"/>
</dbReference>